<protein>
    <submittedName>
        <fullName evidence="2">DUF4422 domain-containing protein</fullName>
    </submittedName>
</protein>
<dbReference type="AlphaFoldDB" id="A0A6A8CYW2"/>
<organism evidence="2 3">
    <name type="scientific">Limosilactobacillus reuteri</name>
    <name type="common">Lactobacillus reuteri</name>
    <dbReference type="NCBI Taxonomy" id="1598"/>
    <lineage>
        <taxon>Bacteria</taxon>
        <taxon>Bacillati</taxon>
        <taxon>Bacillota</taxon>
        <taxon>Bacilli</taxon>
        <taxon>Lactobacillales</taxon>
        <taxon>Lactobacillaceae</taxon>
        <taxon>Limosilactobacillus</taxon>
    </lineage>
</organism>
<gene>
    <name evidence="2" type="ORF">GIX83_05540</name>
</gene>
<evidence type="ECO:0000313" key="2">
    <source>
        <dbReference type="EMBL" id="MRG69301.1"/>
    </source>
</evidence>
<evidence type="ECO:0000313" key="3">
    <source>
        <dbReference type="Proteomes" id="UP000430985"/>
    </source>
</evidence>
<name>A0A6A8CYW2_LIMRT</name>
<feature type="domain" description="DUF4422" evidence="1">
    <location>
        <begin position="5"/>
        <end position="222"/>
    </location>
</feature>
<dbReference type="RefSeq" id="WP_153702310.1">
    <property type="nucleotide sequence ID" value="NZ_JAJGVE010000158.1"/>
</dbReference>
<dbReference type="EMBL" id="WJNE01000014">
    <property type="protein sequence ID" value="MRG69301.1"/>
    <property type="molecule type" value="Genomic_DNA"/>
</dbReference>
<proteinExistence type="predicted"/>
<dbReference type="InterPro" id="IPR025536">
    <property type="entry name" value="DUF4422"/>
</dbReference>
<comment type="caution">
    <text evidence="2">The sequence shown here is derived from an EMBL/GenBank/DDBJ whole genome shotgun (WGS) entry which is preliminary data.</text>
</comment>
<accession>A0A6A8CYW2</accession>
<reference evidence="2 3" key="1">
    <citation type="submission" date="2019-11" db="EMBL/GenBank/DDBJ databases">
        <title>Draft genome sequence of 12 host-associated Lactobacillus reuteri rodent strains.</title>
        <authorList>
            <person name="Zhang S."/>
            <person name="Ozcam M."/>
            <person name="Van Pijkeren J.P."/>
        </authorList>
    </citation>
    <scope>NUCLEOTIDE SEQUENCE [LARGE SCALE GENOMIC DNA]</scope>
    <source>
        <strain evidence="2 3">Rat19</strain>
    </source>
</reference>
<dbReference type="Pfam" id="PF14393">
    <property type="entry name" value="DUF4422"/>
    <property type="match status" value="1"/>
</dbReference>
<dbReference type="Proteomes" id="UP000430985">
    <property type="component" value="Unassembled WGS sequence"/>
</dbReference>
<evidence type="ECO:0000259" key="1">
    <source>
        <dbReference type="Pfam" id="PF14393"/>
    </source>
</evidence>
<sequence length="257" mass="30404">MSMNIFVISHKDYRMPTDEIYKPLQVGFGRDIKGFARDNTGDNISSKNKNYCELTGLYWAWKNSNADIKGLVHYRRLFTNGMNPFGTLEHKYSKLLDNKTLSEIMDNYDMVLPKKRNYFIESLWSHYEHSHKIEGLIITRNAIEKLYPKYLQSFDKVMHRKKAHMFNMLIAKATIFDSYSSWLFDILFEVEKNIDISDYSPSEARIFGYISELLLDVWLDVNHINYKELPVTFVEGQNYLTKGTKMIRRKILYKGIE</sequence>